<accession>A0A8R1IKT4</accession>
<dbReference type="Proteomes" id="UP000005237">
    <property type="component" value="Unassembled WGS sequence"/>
</dbReference>
<dbReference type="EnsemblMetazoa" id="CJA36726.1">
    <property type="protein sequence ID" value="CJA36726.1"/>
    <property type="gene ID" value="WBGene00212573"/>
</dbReference>
<reference evidence="2" key="2">
    <citation type="submission" date="2022-06" db="UniProtKB">
        <authorList>
            <consortium name="EnsemblMetazoa"/>
        </authorList>
    </citation>
    <scope>IDENTIFICATION</scope>
    <source>
        <strain evidence="2">DF5081</strain>
    </source>
</reference>
<proteinExistence type="predicted"/>
<organism evidence="2 3">
    <name type="scientific">Caenorhabditis japonica</name>
    <dbReference type="NCBI Taxonomy" id="281687"/>
    <lineage>
        <taxon>Eukaryota</taxon>
        <taxon>Metazoa</taxon>
        <taxon>Ecdysozoa</taxon>
        <taxon>Nematoda</taxon>
        <taxon>Chromadorea</taxon>
        <taxon>Rhabditida</taxon>
        <taxon>Rhabditina</taxon>
        <taxon>Rhabditomorpha</taxon>
        <taxon>Rhabditoidea</taxon>
        <taxon>Rhabditidae</taxon>
        <taxon>Peloderinae</taxon>
        <taxon>Caenorhabditis</taxon>
    </lineage>
</organism>
<name>A0A8R1IKT4_CAEJA</name>
<reference evidence="3" key="1">
    <citation type="submission" date="2010-08" db="EMBL/GenBank/DDBJ databases">
        <authorList>
            <consortium name="Caenorhabditis japonica Sequencing Consortium"/>
            <person name="Wilson R.K."/>
        </authorList>
    </citation>
    <scope>NUCLEOTIDE SEQUENCE [LARGE SCALE GENOMIC DNA]</scope>
    <source>
        <strain evidence="3">DF5081</strain>
    </source>
</reference>
<protein>
    <submittedName>
        <fullName evidence="2">Uncharacterized protein</fullName>
    </submittedName>
</protein>
<evidence type="ECO:0000313" key="3">
    <source>
        <dbReference type="Proteomes" id="UP000005237"/>
    </source>
</evidence>
<evidence type="ECO:0000256" key="1">
    <source>
        <dbReference type="SAM" id="MobiDB-lite"/>
    </source>
</evidence>
<sequence length="191" mass="21873">MFAINEQSSRTRPEIENEERMESKRATKSKRSPGRARGIPPQGVHPSLFTTKNNEKTGRRLTNGHPSDMSALNYHPMLSESFSARFVSLFNNRWAETTNFGKHSVSISSLTCNATLSCNHQHQQKQFLIQDYITSPINFPEFFECFDRPAHSIFLCSDIARFNWKSCVVGRQIPVGSLFYSFSSIWKLSMI</sequence>
<keyword evidence="3" id="KW-1185">Reference proteome</keyword>
<dbReference type="AlphaFoldDB" id="A0A8R1IKT4"/>
<feature type="region of interest" description="Disordered" evidence="1">
    <location>
        <begin position="1"/>
        <end position="68"/>
    </location>
</feature>
<feature type="compositionally biased region" description="Basic and acidic residues" evidence="1">
    <location>
        <begin position="9"/>
        <end position="25"/>
    </location>
</feature>
<evidence type="ECO:0000313" key="2">
    <source>
        <dbReference type="EnsemblMetazoa" id="CJA36726.1"/>
    </source>
</evidence>